<dbReference type="InterPro" id="IPR035906">
    <property type="entry name" value="MetI-like_sf"/>
</dbReference>
<evidence type="ECO:0000313" key="8">
    <source>
        <dbReference type="Proteomes" id="UP000325292"/>
    </source>
</evidence>
<keyword evidence="2 5" id="KW-0812">Transmembrane</keyword>
<evidence type="ECO:0000256" key="3">
    <source>
        <dbReference type="ARBA" id="ARBA00022989"/>
    </source>
</evidence>
<feature type="transmembrane region" description="Helical" evidence="5">
    <location>
        <begin position="20"/>
        <end position="41"/>
    </location>
</feature>
<evidence type="ECO:0000256" key="1">
    <source>
        <dbReference type="ARBA" id="ARBA00004141"/>
    </source>
</evidence>
<feature type="transmembrane region" description="Helical" evidence="5">
    <location>
        <begin position="260"/>
        <end position="282"/>
    </location>
</feature>
<evidence type="ECO:0000259" key="6">
    <source>
        <dbReference type="PROSITE" id="PS50928"/>
    </source>
</evidence>
<evidence type="ECO:0000256" key="2">
    <source>
        <dbReference type="ARBA" id="ARBA00022692"/>
    </source>
</evidence>
<evidence type="ECO:0000256" key="4">
    <source>
        <dbReference type="ARBA" id="ARBA00023136"/>
    </source>
</evidence>
<keyword evidence="8" id="KW-1185">Reference proteome</keyword>
<dbReference type="PANTHER" id="PTHR43376:SF1">
    <property type="entry name" value="OLIGOPEPTIDE TRANSPORT SYSTEM PERMEASE PROTEIN"/>
    <property type="match status" value="1"/>
</dbReference>
<dbReference type="InterPro" id="IPR000515">
    <property type="entry name" value="MetI-like"/>
</dbReference>
<dbReference type="Gene3D" id="1.10.3720.10">
    <property type="entry name" value="MetI-like"/>
    <property type="match status" value="1"/>
</dbReference>
<keyword evidence="4 5" id="KW-0472">Membrane</keyword>
<organism evidence="7 8">
    <name type="scientific">Sulfobacillus thermotolerans</name>
    <dbReference type="NCBI Taxonomy" id="338644"/>
    <lineage>
        <taxon>Bacteria</taxon>
        <taxon>Bacillati</taxon>
        <taxon>Bacillota</taxon>
        <taxon>Clostridia</taxon>
        <taxon>Eubacteriales</taxon>
        <taxon>Clostridiales Family XVII. Incertae Sedis</taxon>
        <taxon>Sulfobacillus</taxon>
    </lineage>
</organism>
<feature type="transmembrane region" description="Helical" evidence="5">
    <location>
        <begin position="310"/>
        <end position="332"/>
    </location>
</feature>
<keyword evidence="3 5" id="KW-1133">Transmembrane helix</keyword>
<dbReference type="Proteomes" id="UP000325292">
    <property type="component" value="Chromosome"/>
</dbReference>
<gene>
    <name evidence="7" type="ORF">BXT84_14595</name>
</gene>
<comment type="similarity">
    <text evidence="5">Belongs to the binding-protein-dependent transport system permease family.</text>
</comment>
<evidence type="ECO:0000313" key="7">
    <source>
        <dbReference type="EMBL" id="AUW95621.1"/>
    </source>
</evidence>
<dbReference type="Pfam" id="PF00528">
    <property type="entry name" value="BPD_transp_1"/>
    <property type="match status" value="1"/>
</dbReference>
<comment type="subcellular location">
    <subcellularLocation>
        <location evidence="5">Cell membrane</location>
        <topology evidence="5">Multi-pass membrane protein</topology>
    </subcellularLocation>
    <subcellularLocation>
        <location evidence="1">Membrane</location>
        <topology evidence="1">Multi-pass membrane protein</topology>
    </subcellularLocation>
</comment>
<dbReference type="SUPFAM" id="SSF161098">
    <property type="entry name" value="MetI-like"/>
    <property type="match status" value="1"/>
</dbReference>
<feature type="transmembrane region" description="Helical" evidence="5">
    <location>
        <begin position="116"/>
        <end position="141"/>
    </location>
</feature>
<feature type="domain" description="ABC transmembrane type-1" evidence="6">
    <location>
        <begin position="114"/>
        <end position="325"/>
    </location>
</feature>
<proteinExistence type="inferred from homology"/>
<sequence>MVYAEGPHVKNILIRLAKRIVAGIVMVLVVASFTFFLVRMMPGNPVSAKYNELIMRGMTPVQAMDAVRVMYGFIPHQPLWQQYLHYIGQILHLNLGRSISYEGVPVLHIILNAAPWTIILVTTGLIASFIVGVLAGVIAAVKRSSPVGSAITLSGSIMHGIPQFVMGLFLAYVFTTIWALLPFGAPYNAALTPGFNGPFIMSLIRHAILPVATYALSSYGGWLLTMKSSVISVLGDDFILASEVRGIKASTRLRYIAHNAILPLFTIFALSIGFMFGGSLFIEDIFDYPGLGNLLLHAIDSRDYPLMSGAFLLITVAVIVANIVADFLYSVVDPRIRR</sequence>
<reference evidence="7 8" key="1">
    <citation type="journal article" date="2019" name="Sci. Rep.">
        <title>Sulfobacillus thermotolerans: new insights into resistance and metabolic capacities of acidophilic chemolithotrophs.</title>
        <authorList>
            <person name="Panyushkina A.E."/>
            <person name="Babenko V.V."/>
            <person name="Nikitina A.S."/>
            <person name="Selezneva O.V."/>
            <person name="Tsaplina I.A."/>
            <person name="Letarova M.A."/>
            <person name="Kostryukova E.S."/>
            <person name="Letarov A.V."/>
        </authorList>
    </citation>
    <scope>NUCLEOTIDE SEQUENCE [LARGE SCALE GENOMIC DNA]</scope>
    <source>
        <strain evidence="7 8">Kr1</strain>
    </source>
</reference>
<protein>
    <submittedName>
        <fullName evidence="7">Peptide ABC transporter permease</fullName>
    </submittedName>
</protein>
<accession>A0ABM6RVY5</accession>
<dbReference type="PANTHER" id="PTHR43376">
    <property type="entry name" value="OLIGOPEPTIDE TRANSPORT SYSTEM PERMEASE PROTEIN"/>
    <property type="match status" value="1"/>
</dbReference>
<feature type="transmembrane region" description="Helical" evidence="5">
    <location>
        <begin position="161"/>
        <end position="183"/>
    </location>
</feature>
<evidence type="ECO:0000256" key="5">
    <source>
        <dbReference type="RuleBase" id="RU363032"/>
    </source>
</evidence>
<dbReference type="PROSITE" id="PS50928">
    <property type="entry name" value="ABC_TM1"/>
    <property type="match status" value="1"/>
</dbReference>
<dbReference type="EMBL" id="CP019454">
    <property type="protein sequence ID" value="AUW95621.1"/>
    <property type="molecule type" value="Genomic_DNA"/>
</dbReference>
<feature type="transmembrane region" description="Helical" evidence="5">
    <location>
        <begin position="203"/>
        <end position="224"/>
    </location>
</feature>
<name>A0ABM6RVY5_9FIRM</name>
<keyword evidence="5" id="KW-0813">Transport</keyword>